<dbReference type="SUPFAM" id="SSF52467">
    <property type="entry name" value="DHS-like NAD/FAD-binding domain"/>
    <property type="match status" value="1"/>
</dbReference>
<comment type="caution">
    <text evidence="7">The sequence shown here is derived from an EMBL/GenBank/DDBJ whole genome shotgun (WGS) entry which is preliminary data.</text>
</comment>
<dbReference type="Gene3D" id="3.40.50.1220">
    <property type="entry name" value="TPP-binding domain"/>
    <property type="match status" value="1"/>
</dbReference>
<dbReference type="InterPro" id="IPR029061">
    <property type="entry name" value="THDP-binding"/>
</dbReference>
<dbReference type="InterPro" id="IPR045229">
    <property type="entry name" value="TPP_enz"/>
</dbReference>
<dbReference type="GO" id="GO:0000287">
    <property type="term" value="F:magnesium ion binding"/>
    <property type="evidence" value="ECO:0007669"/>
    <property type="project" value="InterPro"/>
</dbReference>
<dbReference type="OrthoDB" id="4494979at2"/>
<dbReference type="GO" id="GO:0009099">
    <property type="term" value="P:L-valine biosynthetic process"/>
    <property type="evidence" value="ECO:0007669"/>
    <property type="project" value="TreeGrafter"/>
</dbReference>
<evidence type="ECO:0000256" key="3">
    <source>
        <dbReference type="RuleBase" id="RU362132"/>
    </source>
</evidence>
<gene>
    <name evidence="7" type="ORF">CVT23_19980</name>
</gene>
<dbReference type="NCBIfam" id="NF006187">
    <property type="entry name" value="PRK08322.1"/>
    <property type="match status" value="1"/>
</dbReference>
<dbReference type="InterPro" id="IPR000399">
    <property type="entry name" value="TPP-bd_CS"/>
</dbReference>
<organism evidence="7 8">
    <name type="scientific">Minwuia thermotolerans</name>
    <dbReference type="NCBI Taxonomy" id="2056226"/>
    <lineage>
        <taxon>Bacteria</taxon>
        <taxon>Pseudomonadati</taxon>
        <taxon>Pseudomonadota</taxon>
        <taxon>Alphaproteobacteria</taxon>
        <taxon>Minwuiales</taxon>
        <taxon>Minwuiaceae</taxon>
        <taxon>Minwuia</taxon>
    </lineage>
</organism>
<dbReference type="SUPFAM" id="SSF52518">
    <property type="entry name" value="Thiamin diphosphate-binding fold (THDP-binding)"/>
    <property type="match status" value="2"/>
</dbReference>
<dbReference type="Gene3D" id="3.40.50.970">
    <property type="match status" value="2"/>
</dbReference>
<name>A0A2M9FWD8_9PROT</name>
<dbReference type="CDD" id="cd07035">
    <property type="entry name" value="TPP_PYR_POX_like"/>
    <property type="match status" value="1"/>
</dbReference>
<dbReference type="Proteomes" id="UP000229498">
    <property type="component" value="Unassembled WGS sequence"/>
</dbReference>
<dbReference type="PANTHER" id="PTHR18968:SF129">
    <property type="entry name" value="ACETOLACTATE SYNTHASE"/>
    <property type="match status" value="1"/>
</dbReference>
<dbReference type="FunFam" id="3.40.50.970:FF:000007">
    <property type="entry name" value="Acetolactate synthase"/>
    <property type="match status" value="1"/>
</dbReference>
<dbReference type="InterPro" id="IPR012001">
    <property type="entry name" value="Thiamin_PyroP_enz_TPP-bd_dom"/>
</dbReference>
<dbReference type="RefSeq" id="WP_109795592.1">
    <property type="nucleotide sequence ID" value="NZ_PHIG01000054.1"/>
</dbReference>
<evidence type="ECO:0000259" key="4">
    <source>
        <dbReference type="Pfam" id="PF00205"/>
    </source>
</evidence>
<dbReference type="Pfam" id="PF02775">
    <property type="entry name" value="TPP_enzyme_C"/>
    <property type="match status" value="1"/>
</dbReference>
<evidence type="ECO:0000313" key="8">
    <source>
        <dbReference type="Proteomes" id="UP000229498"/>
    </source>
</evidence>
<dbReference type="GO" id="GO:0050660">
    <property type="term" value="F:flavin adenine dinucleotide binding"/>
    <property type="evidence" value="ECO:0007669"/>
    <property type="project" value="TreeGrafter"/>
</dbReference>
<protein>
    <submittedName>
        <fullName evidence="7">Acetolactate synthase large subunit</fullName>
    </submittedName>
</protein>
<sequence>MKASDLFVKCLEEEGVERIFGVPGEENADTMISLIDSKIEFVLCRHEQAAAFMADVYGRLTGKAGVCLATLGPGATNLVTGIADANMDRAPVVGIIGQAGTYRLHKESHQNMDSIAMFRPITKWAQTVSNAGAIPEIVRKAFKTAEAEKPGAVMIELPEDLAKHQVEGRPPLKPVRTRRPGADHKAVKEAVDVILKAKRPMILAGNGAIRKRAAKQLEIMAEKLGVGVINTFMGKGAVPRSSKYCLFTMGLQGKDHANVYIDKCDTIISVGYDLVEYSPSHWNKTPGKHMVHIDFWPAEIDSDYDVTVDVQGDIADALWQINEELDSRGIKEPPFNIDDVQPLRQTILDDFAMEKDDTSFPMKPQKVLWDVREFLGPEDIVLSDVGAHKMWISRYYQCDTPNTCLISNGFCTMGFAMPGSIGAKIAKPDSKVLAINGDAGFMMNVQDMETAARLGINVVWMVWCDGEYGLIKWKQQNQFDGKHSALAFTNPDFAAMANAFGIWGRNLESAEELPAALEEAFKQKGPALIALPIDYSENVKMTRRLGELEAVI</sequence>
<accession>A0A2M9FWD8</accession>
<dbReference type="EMBL" id="PHIG01000054">
    <property type="protein sequence ID" value="PJK27767.1"/>
    <property type="molecule type" value="Genomic_DNA"/>
</dbReference>
<dbReference type="PROSITE" id="PS00187">
    <property type="entry name" value="TPP_ENZYMES"/>
    <property type="match status" value="1"/>
</dbReference>
<evidence type="ECO:0000256" key="1">
    <source>
        <dbReference type="ARBA" id="ARBA00007812"/>
    </source>
</evidence>
<evidence type="ECO:0000259" key="6">
    <source>
        <dbReference type="Pfam" id="PF02776"/>
    </source>
</evidence>
<reference evidence="7 8" key="1">
    <citation type="submission" date="2017-11" db="EMBL/GenBank/DDBJ databases">
        <title>Draft genome sequence of Rhizobiales bacterium SY3-13.</title>
        <authorList>
            <person name="Sun C."/>
        </authorList>
    </citation>
    <scope>NUCLEOTIDE SEQUENCE [LARGE SCALE GENOMIC DNA]</scope>
    <source>
        <strain evidence="7 8">SY3-13</strain>
    </source>
</reference>
<evidence type="ECO:0000256" key="2">
    <source>
        <dbReference type="ARBA" id="ARBA00023052"/>
    </source>
</evidence>
<dbReference type="AlphaFoldDB" id="A0A2M9FWD8"/>
<keyword evidence="2 3" id="KW-0786">Thiamine pyrophosphate</keyword>
<feature type="domain" description="Thiamine pyrophosphate enzyme N-terminal TPP-binding" evidence="6">
    <location>
        <begin position="1"/>
        <end position="117"/>
    </location>
</feature>
<dbReference type="Pfam" id="PF02776">
    <property type="entry name" value="TPP_enzyme_N"/>
    <property type="match status" value="1"/>
</dbReference>
<evidence type="ECO:0000259" key="5">
    <source>
        <dbReference type="Pfam" id="PF02775"/>
    </source>
</evidence>
<feature type="domain" description="Thiamine pyrophosphate enzyme central" evidence="4">
    <location>
        <begin position="187"/>
        <end position="320"/>
    </location>
</feature>
<evidence type="ECO:0000313" key="7">
    <source>
        <dbReference type="EMBL" id="PJK27767.1"/>
    </source>
</evidence>
<dbReference type="InterPro" id="IPR012000">
    <property type="entry name" value="Thiamin_PyroP_enz_cen_dom"/>
</dbReference>
<feature type="domain" description="Thiamine pyrophosphate enzyme TPP-binding" evidence="5">
    <location>
        <begin position="384"/>
        <end position="529"/>
    </location>
</feature>
<proteinExistence type="inferred from homology"/>
<dbReference type="Pfam" id="PF00205">
    <property type="entry name" value="TPP_enzyme_M"/>
    <property type="match status" value="1"/>
</dbReference>
<dbReference type="GO" id="GO:0005948">
    <property type="term" value="C:acetolactate synthase complex"/>
    <property type="evidence" value="ECO:0007669"/>
    <property type="project" value="TreeGrafter"/>
</dbReference>
<dbReference type="GO" id="GO:0030976">
    <property type="term" value="F:thiamine pyrophosphate binding"/>
    <property type="evidence" value="ECO:0007669"/>
    <property type="project" value="InterPro"/>
</dbReference>
<dbReference type="GO" id="GO:0009097">
    <property type="term" value="P:isoleucine biosynthetic process"/>
    <property type="evidence" value="ECO:0007669"/>
    <property type="project" value="TreeGrafter"/>
</dbReference>
<dbReference type="InterPro" id="IPR011766">
    <property type="entry name" value="TPP_enzyme_TPP-bd"/>
</dbReference>
<keyword evidence="8" id="KW-1185">Reference proteome</keyword>
<comment type="similarity">
    <text evidence="1 3">Belongs to the TPP enzyme family.</text>
</comment>
<dbReference type="InterPro" id="IPR029035">
    <property type="entry name" value="DHS-like_NAD/FAD-binding_dom"/>
</dbReference>
<dbReference type="PANTHER" id="PTHR18968">
    <property type="entry name" value="THIAMINE PYROPHOSPHATE ENZYMES"/>
    <property type="match status" value="1"/>
</dbReference>
<dbReference type="GO" id="GO:0003984">
    <property type="term" value="F:acetolactate synthase activity"/>
    <property type="evidence" value="ECO:0007669"/>
    <property type="project" value="TreeGrafter"/>
</dbReference>